<evidence type="ECO:0000313" key="1">
    <source>
        <dbReference type="EMBL" id="RKS79602.1"/>
    </source>
</evidence>
<sequence>MQAALDDAGHDLTALLTSSPGWWDRATRVGDDRRHVTTLAGSQERRFLMQFWQRGVMMADAETADLSAAARAIGVRQSGRCLSELKSACPFVQYNSLAEAHERGNAVEAQWAIYRRTSAPHVDRELIEAAYAQPRLRALFPFHSHRSLHFSRCTGFPYTHDLPVIVPRPDGTYRVLGRNRSGHGSTPLGEASTPHSAVALVVAHLPHDCGPAVAGTADDLDRTFSRR</sequence>
<dbReference type="RefSeq" id="WP_147449331.1">
    <property type="nucleotide sequence ID" value="NZ_RBWU01000001.1"/>
</dbReference>
<name>A0A495QZV6_9ACTN</name>
<dbReference type="EMBL" id="RBWU01000001">
    <property type="protein sequence ID" value="RKS79602.1"/>
    <property type="molecule type" value="Genomic_DNA"/>
</dbReference>
<organism evidence="1 2">
    <name type="scientific">Actinomadura pelletieri DSM 43383</name>
    <dbReference type="NCBI Taxonomy" id="1120940"/>
    <lineage>
        <taxon>Bacteria</taxon>
        <taxon>Bacillati</taxon>
        <taxon>Actinomycetota</taxon>
        <taxon>Actinomycetes</taxon>
        <taxon>Streptosporangiales</taxon>
        <taxon>Thermomonosporaceae</taxon>
        <taxon>Actinomadura</taxon>
    </lineage>
</organism>
<proteinExistence type="predicted"/>
<dbReference type="Pfam" id="PF19692">
    <property type="entry name" value="DUF6193"/>
    <property type="match status" value="1"/>
</dbReference>
<gene>
    <name evidence="1" type="ORF">BZB76_1077</name>
</gene>
<accession>A0A495QZV6</accession>
<dbReference type="OrthoDB" id="3378006at2"/>
<reference evidence="1 2" key="1">
    <citation type="submission" date="2018-10" db="EMBL/GenBank/DDBJ databases">
        <title>Genomic Encyclopedia of Archaeal and Bacterial Type Strains, Phase II (KMG-II): from individual species to whole genera.</title>
        <authorList>
            <person name="Goeker M."/>
        </authorList>
    </citation>
    <scope>NUCLEOTIDE SEQUENCE [LARGE SCALE GENOMIC DNA]</scope>
    <source>
        <strain evidence="1 2">DSM 43383</strain>
    </source>
</reference>
<evidence type="ECO:0000313" key="2">
    <source>
        <dbReference type="Proteomes" id="UP000274601"/>
    </source>
</evidence>
<keyword evidence="2" id="KW-1185">Reference proteome</keyword>
<dbReference type="AlphaFoldDB" id="A0A495QZV6"/>
<protein>
    <submittedName>
        <fullName evidence="1">Uncharacterized protein</fullName>
    </submittedName>
</protein>
<dbReference type="InterPro" id="IPR045682">
    <property type="entry name" value="DUF6193"/>
</dbReference>
<comment type="caution">
    <text evidence="1">The sequence shown here is derived from an EMBL/GenBank/DDBJ whole genome shotgun (WGS) entry which is preliminary data.</text>
</comment>
<dbReference type="Proteomes" id="UP000274601">
    <property type="component" value="Unassembled WGS sequence"/>
</dbReference>